<protein>
    <submittedName>
        <fullName evidence="1">Uncharacterized protein</fullName>
    </submittedName>
</protein>
<accession>A0AAD5L2P0</accession>
<comment type="caution">
    <text evidence="1">The sequence shown here is derived from an EMBL/GenBank/DDBJ whole genome shotgun (WGS) entry which is preliminary data.</text>
</comment>
<reference evidence="1 2" key="1">
    <citation type="submission" date="2022-05" db="EMBL/GenBank/DDBJ databases">
        <title>A multi-omics perspective on studying reproductive biology in Daphnia sinensis.</title>
        <authorList>
            <person name="Jia J."/>
        </authorList>
    </citation>
    <scope>NUCLEOTIDE SEQUENCE [LARGE SCALE GENOMIC DNA]</scope>
    <source>
        <strain evidence="1 2">WSL</strain>
    </source>
</reference>
<sequence length="61" mass="7054">MRTETEAVFKLLEKNVLRESGYHHFALPTTGGHQSHQLGNIKVIQGNKKEYYVDAVFDFIF</sequence>
<gene>
    <name evidence="1" type="ORF">GHT06_009266</name>
</gene>
<dbReference type="AlphaFoldDB" id="A0AAD5L2P0"/>
<proteinExistence type="predicted"/>
<organism evidence="1 2">
    <name type="scientific">Daphnia sinensis</name>
    <dbReference type="NCBI Taxonomy" id="1820382"/>
    <lineage>
        <taxon>Eukaryota</taxon>
        <taxon>Metazoa</taxon>
        <taxon>Ecdysozoa</taxon>
        <taxon>Arthropoda</taxon>
        <taxon>Crustacea</taxon>
        <taxon>Branchiopoda</taxon>
        <taxon>Diplostraca</taxon>
        <taxon>Cladocera</taxon>
        <taxon>Anomopoda</taxon>
        <taxon>Daphniidae</taxon>
        <taxon>Daphnia</taxon>
        <taxon>Daphnia similis group</taxon>
    </lineage>
</organism>
<keyword evidence="2" id="KW-1185">Reference proteome</keyword>
<evidence type="ECO:0000313" key="2">
    <source>
        <dbReference type="Proteomes" id="UP000820818"/>
    </source>
</evidence>
<name>A0AAD5L2P0_9CRUS</name>
<dbReference type="Proteomes" id="UP000820818">
    <property type="component" value="Linkage Group LG1"/>
</dbReference>
<dbReference type="EMBL" id="WJBH02000001">
    <property type="protein sequence ID" value="KAI9565474.1"/>
    <property type="molecule type" value="Genomic_DNA"/>
</dbReference>
<evidence type="ECO:0000313" key="1">
    <source>
        <dbReference type="EMBL" id="KAI9565474.1"/>
    </source>
</evidence>